<dbReference type="Proteomes" id="UP001165064">
    <property type="component" value="Unassembled WGS sequence"/>
</dbReference>
<accession>A0ACB5U403</accession>
<evidence type="ECO:0000313" key="1">
    <source>
        <dbReference type="EMBL" id="GMF00817.1"/>
    </source>
</evidence>
<organism evidence="1 2">
    <name type="scientific">Ambrosiozyma monospora</name>
    <name type="common">Yeast</name>
    <name type="synonym">Endomycopsis monosporus</name>
    <dbReference type="NCBI Taxonomy" id="43982"/>
    <lineage>
        <taxon>Eukaryota</taxon>
        <taxon>Fungi</taxon>
        <taxon>Dikarya</taxon>
        <taxon>Ascomycota</taxon>
        <taxon>Saccharomycotina</taxon>
        <taxon>Pichiomycetes</taxon>
        <taxon>Pichiales</taxon>
        <taxon>Pichiaceae</taxon>
        <taxon>Ambrosiozyma</taxon>
    </lineage>
</organism>
<keyword evidence="2" id="KW-1185">Reference proteome</keyword>
<sequence length="285" mass="32219">MVAAWLLIGAVIFSRLYHLDFAEALYYCVNTMVSVGAQSYVTSSQISHFLCVIWTVVALVLFGLLVYTIREMVLVFSQSTLYWNRLHKMESFEMENSSIGLNSSRHNFEKIRAISQRANLVEGLMLLVFNILSFFVLTLGGALAFSLFENWSYSFSIFFCVECVATLGDGHTQPYTPGGQAFFTIWALCAIPVMTMLVSSLSDLVFYRLTTITDSGMFDLCADIAEKLNFRGIMNPVIKLLRETTTVLQNNHEDDVEYQQLENDDSNDNSKQYSTPKEHAELSVT</sequence>
<proteinExistence type="predicted"/>
<reference evidence="1" key="1">
    <citation type="submission" date="2023-04" db="EMBL/GenBank/DDBJ databases">
        <title>Ambrosiozyma monospora NBRC 10751.</title>
        <authorList>
            <person name="Ichikawa N."/>
            <person name="Sato H."/>
            <person name="Tonouchi N."/>
        </authorList>
    </citation>
    <scope>NUCLEOTIDE SEQUENCE</scope>
    <source>
        <strain evidence="1">NBRC 10751</strain>
    </source>
</reference>
<dbReference type="EMBL" id="BSXS01011573">
    <property type="protein sequence ID" value="GMF00817.1"/>
    <property type="molecule type" value="Genomic_DNA"/>
</dbReference>
<comment type="caution">
    <text evidence="1">The sequence shown here is derived from an EMBL/GenBank/DDBJ whole genome shotgun (WGS) entry which is preliminary data.</text>
</comment>
<gene>
    <name evidence="1" type="ORF">Amon02_001109900</name>
</gene>
<protein>
    <submittedName>
        <fullName evidence="1">Unnamed protein product</fullName>
    </submittedName>
</protein>
<name>A0ACB5U403_AMBMO</name>
<evidence type="ECO:0000313" key="2">
    <source>
        <dbReference type="Proteomes" id="UP001165064"/>
    </source>
</evidence>